<dbReference type="InterPro" id="IPR003439">
    <property type="entry name" value="ABC_transporter-like_ATP-bd"/>
</dbReference>
<evidence type="ECO:0000313" key="11">
    <source>
        <dbReference type="Proteomes" id="UP000712527"/>
    </source>
</evidence>
<dbReference type="SMART" id="SM00382">
    <property type="entry name" value="AAA"/>
    <property type="match status" value="1"/>
</dbReference>
<evidence type="ECO:0000256" key="7">
    <source>
        <dbReference type="SAM" id="Phobius"/>
    </source>
</evidence>
<proteinExistence type="predicted"/>
<evidence type="ECO:0000256" key="4">
    <source>
        <dbReference type="ARBA" id="ARBA00022840"/>
    </source>
</evidence>
<dbReference type="SUPFAM" id="SSF90123">
    <property type="entry name" value="ABC transporter transmembrane region"/>
    <property type="match status" value="1"/>
</dbReference>
<dbReference type="Proteomes" id="UP000712527">
    <property type="component" value="Unassembled WGS sequence"/>
</dbReference>
<dbReference type="PROSITE" id="PS00211">
    <property type="entry name" value="ABC_TRANSPORTER_1"/>
    <property type="match status" value="1"/>
</dbReference>
<sequence>MRRQTAYPVLDVTPRNVLYALCQVVVTVSGIVAGVLVGDIVDGVAQGRTLLEIARDTCVLAGVYVLSAALSFVLGNWLPQKVNIAKQVGASVETVHNVLYLSQTEFEKEGRGHYLNLAFGSSFTYGDLYASMNILCVGCVLSVVAILAFACAVSPWLAGIFLLYVPLYYVATDRPCKATLAAQEEYLPRRESWLDAGRKMIEEKRSISAAHAVRFFEESFDKSNDSFVSFMKRFQLLDAIAEGLPAALGGVLQVVTLMAGFALFSAGSLSTGQVVTAYQLSLLLRAPMSKAAMLRSYYVANKAHVERLRSLASRAAEPSGFGALRGGEAGPVVARLDGALYADASRSGEPLFRARGIEVRAGSLVVVKGPNGSGKSRLLDFLAGLSDPACLDGRAELSPELASCDYLTYPVPVVAGTLADNMLGARPDPAAARALGLGDLASREITDQPLNLSLGERQKIGLLRALSGGSPVLLLDEPLTNLDGAAREGLCRLVEGMRGERTVVAVMHSGELDGAADQILEVRGGELERVK</sequence>
<dbReference type="Pfam" id="PF00664">
    <property type="entry name" value="ABC_membrane"/>
    <property type="match status" value="1"/>
</dbReference>
<dbReference type="PROSITE" id="PS50929">
    <property type="entry name" value="ABC_TM1F"/>
    <property type="match status" value="1"/>
</dbReference>
<dbReference type="PANTHER" id="PTHR43394">
    <property type="entry name" value="ATP-DEPENDENT PERMEASE MDL1, MITOCHONDRIAL"/>
    <property type="match status" value="1"/>
</dbReference>
<dbReference type="GO" id="GO:0005524">
    <property type="term" value="F:ATP binding"/>
    <property type="evidence" value="ECO:0007669"/>
    <property type="project" value="UniProtKB-KW"/>
</dbReference>
<gene>
    <name evidence="10" type="ORF">H9X80_08265</name>
</gene>
<keyword evidence="11" id="KW-1185">Reference proteome</keyword>
<keyword evidence="2 7" id="KW-0812">Transmembrane</keyword>
<dbReference type="PANTHER" id="PTHR43394:SF1">
    <property type="entry name" value="ATP-BINDING CASSETTE SUB-FAMILY B MEMBER 10, MITOCHONDRIAL"/>
    <property type="match status" value="1"/>
</dbReference>
<dbReference type="InterPro" id="IPR039421">
    <property type="entry name" value="Type_1_exporter"/>
</dbReference>
<dbReference type="InterPro" id="IPR027417">
    <property type="entry name" value="P-loop_NTPase"/>
</dbReference>
<keyword evidence="3" id="KW-0547">Nucleotide-binding</keyword>
<dbReference type="PROSITE" id="PS50893">
    <property type="entry name" value="ABC_TRANSPORTER_2"/>
    <property type="match status" value="1"/>
</dbReference>
<dbReference type="InterPro" id="IPR011527">
    <property type="entry name" value="ABC1_TM_dom"/>
</dbReference>
<dbReference type="RefSeq" id="WP_204793864.1">
    <property type="nucleotide sequence ID" value="NZ_JACSNQ010000022.1"/>
</dbReference>
<evidence type="ECO:0000256" key="1">
    <source>
        <dbReference type="ARBA" id="ARBA00004651"/>
    </source>
</evidence>
<evidence type="ECO:0000313" key="10">
    <source>
        <dbReference type="EMBL" id="MBM6775530.1"/>
    </source>
</evidence>
<organism evidence="10 11">
    <name type="scientific">Olsenella profusa</name>
    <dbReference type="NCBI Taxonomy" id="138595"/>
    <lineage>
        <taxon>Bacteria</taxon>
        <taxon>Bacillati</taxon>
        <taxon>Actinomycetota</taxon>
        <taxon>Coriobacteriia</taxon>
        <taxon>Coriobacteriales</taxon>
        <taxon>Atopobiaceae</taxon>
        <taxon>Olsenella</taxon>
    </lineage>
</organism>
<dbReference type="InterPro" id="IPR003593">
    <property type="entry name" value="AAA+_ATPase"/>
</dbReference>
<dbReference type="Gene3D" id="3.40.50.300">
    <property type="entry name" value="P-loop containing nucleotide triphosphate hydrolases"/>
    <property type="match status" value="1"/>
</dbReference>
<feature type="transmembrane region" description="Helical" evidence="7">
    <location>
        <begin position="132"/>
        <end position="165"/>
    </location>
</feature>
<feature type="domain" description="ABC transmembrane type-1" evidence="9">
    <location>
        <begin position="17"/>
        <end position="300"/>
    </location>
</feature>
<evidence type="ECO:0000256" key="3">
    <source>
        <dbReference type="ARBA" id="ARBA00022741"/>
    </source>
</evidence>
<feature type="transmembrane region" description="Helical" evidence="7">
    <location>
        <begin position="17"/>
        <end position="37"/>
    </location>
</feature>
<evidence type="ECO:0000259" key="8">
    <source>
        <dbReference type="PROSITE" id="PS50893"/>
    </source>
</evidence>
<accession>A0ABS2F3Q9</accession>
<dbReference type="Pfam" id="PF00005">
    <property type="entry name" value="ABC_tran"/>
    <property type="match status" value="1"/>
</dbReference>
<name>A0ABS2F3Q9_9ACTN</name>
<keyword evidence="5 7" id="KW-1133">Transmembrane helix</keyword>
<evidence type="ECO:0000259" key="9">
    <source>
        <dbReference type="PROSITE" id="PS50929"/>
    </source>
</evidence>
<evidence type="ECO:0000256" key="5">
    <source>
        <dbReference type="ARBA" id="ARBA00022989"/>
    </source>
</evidence>
<dbReference type="EMBL" id="JACSNQ010000022">
    <property type="protein sequence ID" value="MBM6775530.1"/>
    <property type="molecule type" value="Genomic_DNA"/>
</dbReference>
<protein>
    <submittedName>
        <fullName evidence="10">ABC transporter ATP-binding protein</fullName>
    </submittedName>
</protein>
<dbReference type="InterPro" id="IPR017871">
    <property type="entry name" value="ABC_transporter-like_CS"/>
</dbReference>
<feature type="transmembrane region" description="Helical" evidence="7">
    <location>
        <begin position="58"/>
        <end position="78"/>
    </location>
</feature>
<dbReference type="InterPro" id="IPR036640">
    <property type="entry name" value="ABC1_TM_sf"/>
</dbReference>
<feature type="domain" description="ABC transporter" evidence="8">
    <location>
        <begin position="334"/>
        <end position="530"/>
    </location>
</feature>
<comment type="subcellular location">
    <subcellularLocation>
        <location evidence="1">Cell membrane</location>
        <topology evidence="1">Multi-pass membrane protein</topology>
    </subcellularLocation>
</comment>
<comment type="caution">
    <text evidence="10">The sequence shown here is derived from an EMBL/GenBank/DDBJ whole genome shotgun (WGS) entry which is preliminary data.</text>
</comment>
<keyword evidence="6 7" id="KW-0472">Membrane</keyword>
<dbReference type="Gene3D" id="1.20.1560.10">
    <property type="entry name" value="ABC transporter type 1, transmembrane domain"/>
    <property type="match status" value="1"/>
</dbReference>
<dbReference type="SUPFAM" id="SSF52540">
    <property type="entry name" value="P-loop containing nucleoside triphosphate hydrolases"/>
    <property type="match status" value="1"/>
</dbReference>
<evidence type="ECO:0000256" key="2">
    <source>
        <dbReference type="ARBA" id="ARBA00022692"/>
    </source>
</evidence>
<reference evidence="10 11" key="1">
    <citation type="journal article" date="2021" name="Sci. Rep.">
        <title>The distribution of antibiotic resistance genes in chicken gut microbiota commensals.</title>
        <authorList>
            <person name="Juricova H."/>
            <person name="Matiasovicova J."/>
            <person name="Kubasova T."/>
            <person name="Cejkova D."/>
            <person name="Rychlik I."/>
        </authorList>
    </citation>
    <scope>NUCLEOTIDE SEQUENCE [LARGE SCALE GENOMIC DNA]</scope>
    <source>
        <strain evidence="10 11">An794</strain>
    </source>
</reference>
<keyword evidence="4 10" id="KW-0067">ATP-binding</keyword>
<evidence type="ECO:0000256" key="6">
    <source>
        <dbReference type="ARBA" id="ARBA00023136"/>
    </source>
</evidence>